<evidence type="ECO:0000313" key="2">
    <source>
        <dbReference type="Proteomes" id="UP000005481"/>
    </source>
</evidence>
<accession>G9YH50</accession>
<organism evidence="1 2">
    <name type="scientific">Anaeroglobus geminatus F0357</name>
    <dbReference type="NCBI Taxonomy" id="861450"/>
    <lineage>
        <taxon>Bacteria</taxon>
        <taxon>Bacillati</taxon>
        <taxon>Bacillota</taxon>
        <taxon>Negativicutes</taxon>
        <taxon>Veillonellales</taxon>
        <taxon>Veillonellaceae</taxon>
        <taxon>Anaeroglobus</taxon>
    </lineage>
</organism>
<protein>
    <submittedName>
        <fullName evidence="1">Uncharacterized protein</fullName>
    </submittedName>
</protein>
<dbReference type="AlphaFoldDB" id="G9YH50"/>
<reference evidence="1 2" key="1">
    <citation type="submission" date="2011-08" db="EMBL/GenBank/DDBJ databases">
        <authorList>
            <person name="Weinstock G."/>
            <person name="Sodergren E."/>
            <person name="Clifton S."/>
            <person name="Fulton L."/>
            <person name="Fulton B."/>
            <person name="Courtney L."/>
            <person name="Fronick C."/>
            <person name="Harrison M."/>
            <person name="Strong C."/>
            <person name="Farmer C."/>
            <person name="Delahaunty K."/>
            <person name="Markovic C."/>
            <person name="Hall O."/>
            <person name="Minx P."/>
            <person name="Tomlinson C."/>
            <person name="Mitreva M."/>
            <person name="Hou S."/>
            <person name="Chen J."/>
            <person name="Wollam A."/>
            <person name="Pepin K.H."/>
            <person name="Johnson M."/>
            <person name="Bhonagiri V."/>
            <person name="Zhang X."/>
            <person name="Suruliraj S."/>
            <person name="Warren W."/>
            <person name="Chinwalla A."/>
            <person name="Mardis E.R."/>
            <person name="Wilson R.K."/>
        </authorList>
    </citation>
    <scope>NUCLEOTIDE SEQUENCE [LARGE SCALE GENOMIC DNA]</scope>
    <source>
        <strain evidence="1 2">F0357</strain>
    </source>
</reference>
<evidence type="ECO:0000313" key="1">
    <source>
        <dbReference type="EMBL" id="EHM41106.1"/>
    </source>
</evidence>
<dbReference type="Proteomes" id="UP000005481">
    <property type="component" value="Unassembled WGS sequence"/>
</dbReference>
<sequence length="46" mass="5104">MTNFFISMISTPDSHNILIIAQDIPKKAAVFVPTGRSALFMIQSNH</sequence>
<dbReference type="EMBL" id="AGCJ01000038">
    <property type="protein sequence ID" value="EHM41106.1"/>
    <property type="molecule type" value="Genomic_DNA"/>
</dbReference>
<proteinExistence type="predicted"/>
<gene>
    <name evidence="1" type="ORF">HMPREF0080_00978</name>
</gene>
<name>G9YH50_9FIRM</name>
<dbReference type="HOGENOM" id="CLU_3179466_0_0_9"/>
<comment type="caution">
    <text evidence="1">The sequence shown here is derived from an EMBL/GenBank/DDBJ whole genome shotgun (WGS) entry which is preliminary data.</text>
</comment>
<keyword evidence="2" id="KW-1185">Reference proteome</keyword>